<accession>A0A4Z1ENV9</accession>
<feature type="region of interest" description="Disordered" evidence="1">
    <location>
        <begin position="281"/>
        <end position="313"/>
    </location>
</feature>
<keyword evidence="3" id="KW-1185">Reference proteome</keyword>
<dbReference type="AlphaFoldDB" id="A0A4Z1ENV9"/>
<organism evidence="2 3">
    <name type="scientific">Botrytis tulipae</name>
    <dbReference type="NCBI Taxonomy" id="87230"/>
    <lineage>
        <taxon>Eukaryota</taxon>
        <taxon>Fungi</taxon>
        <taxon>Dikarya</taxon>
        <taxon>Ascomycota</taxon>
        <taxon>Pezizomycotina</taxon>
        <taxon>Leotiomycetes</taxon>
        <taxon>Helotiales</taxon>
        <taxon>Sclerotiniaceae</taxon>
        <taxon>Botrytis</taxon>
    </lineage>
</organism>
<evidence type="ECO:0000313" key="3">
    <source>
        <dbReference type="Proteomes" id="UP000297777"/>
    </source>
</evidence>
<evidence type="ECO:0000256" key="1">
    <source>
        <dbReference type="SAM" id="MobiDB-lite"/>
    </source>
</evidence>
<feature type="compositionally biased region" description="Low complexity" evidence="1">
    <location>
        <begin position="239"/>
        <end position="249"/>
    </location>
</feature>
<feature type="compositionally biased region" description="Low complexity" evidence="1">
    <location>
        <begin position="122"/>
        <end position="134"/>
    </location>
</feature>
<feature type="region of interest" description="Disordered" evidence="1">
    <location>
        <begin position="220"/>
        <end position="263"/>
    </location>
</feature>
<name>A0A4Z1ENV9_9HELO</name>
<protein>
    <submittedName>
        <fullName evidence="2">Uncharacterized protein</fullName>
    </submittedName>
</protein>
<evidence type="ECO:0000313" key="2">
    <source>
        <dbReference type="EMBL" id="TGO12909.1"/>
    </source>
</evidence>
<dbReference type="Proteomes" id="UP000297777">
    <property type="component" value="Unassembled WGS sequence"/>
</dbReference>
<feature type="compositionally biased region" description="Polar residues" evidence="1">
    <location>
        <begin position="150"/>
        <end position="190"/>
    </location>
</feature>
<comment type="caution">
    <text evidence="2">The sequence shown here is derived from an EMBL/GenBank/DDBJ whole genome shotgun (WGS) entry which is preliminary data.</text>
</comment>
<feature type="compositionally biased region" description="Polar residues" evidence="1">
    <location>
        <begin position="220"/>
        <end position="232"/>
    </location>
</feature>
<sequence length="313" mass="34670">MIFDPKGPKQASIDAFGNPVFQIWKIHDKWNREDGSFLYEVQFWEEFKGKNEIYHIEEEEMKNKYGEMVEKWEAWYGMNWKQEYGESGHIWNSKDERSLSTPKRRFDDTPSKSRSIDKKSRSGNSSMSGGNDINLSNSPITGDTHPRSGNRYTSMPTLFSPASRSGNSPIPGVNGSNMSSPPLANVSRPNQGDAYTLMPPPSLPKNAEFSRRYPTAQKINVESSSGFSVLSRSTRRVASESSQSVQQSAGDSASETGHLESSSKFGQLAIRVAAYHSSLGQSVKSPISSSNQSRSLPVTDQSAEHSEVGVPPF</sequence>
<feature type="compositionally biased region" description="Polar residues" evidence="1">
    <location>
        <begin position="250"/>
        <end position="263"/>
    </location>
</feature>
<feature type="compositionally biased region" description="Polar residues" evidence="1">
    <location>
        <begin position="281"/>
        <end position="301"/>
    </location>
</feature>
<dbReference type="OrthoDB" id="3557515at2759"/>
<proteinExistence type="predicted"/>
<feature type="region of interest" description="Disordered" evidence="1">
    <location>
        <begin position="92"/>
        <end position="208"/>
    </location>
</feature>
<reference evidence="2 3" key="1">
    <citation type="submission" date="2017-12" db="EMBL/GenBank/DDBJ databases">
        <title>Comparative genomics of Botrytis spp.</title>
        <authorList>
            <person name="Valero-Jimenez C.A."/>
            <person name="Tapia P."/>
            <person name="Veloso J."/>
            <person name="Silva-Moreno E."/>
            <person name="Staats M."/>
            <person name="Valdes J.H."/>
            <person name="Van Kan J.A.L."/>
        </authorList>
    </citation>
    <scope>NUCLEOTIDE SEQUENCE [LARGE SCALE GENOMIC DNA]</scope>
    <source>
        <strain evidence="2 3">Bt9001</strain>
    </source>
</reference>
<feature type="compositionally biased region" description="Basic and acidic residues" evidence="1">
    <location>
        <begin position="92"/>
        <end position="120"/>
    </location>
</feature>
<dbReference type="EMBL" id="PQXH01000080">
    <property type="protein sequence ID" value="TGO12909.1"/>
    <property type="molecule type" value="Genomic_DNA"/>
</dbReference>
<gene>
    <name evidence="2" type="ORF">BTUL_0080g00290</name>
</gene>